<accession>A0AAN8JJE4</accession>
<dbReference type="GO" id="GO:0006730">
    <property type="term" value="P:one-carbon metabolic process"/>
    <property type="evidence" value="ECO:0007669"/>
    <property type="project" value="TreeGrafter"/>
</dbReference>
<dbReference type="GO" id="GO:0004089">
    <property type="term" value="F:carbonate dehydratase activity"/>
    <property type="evidence" value="ECO:0007669"/>
    <property type="project" value="InterPro"/>
</dbReference>
<evidence type="ECO:0000259" key="3">
    <source>
        <dbReference type="PROSITE" id="PS51144"/>
    </source>
</evidence>
<organism evidence="4 5">
    <name type="scientific">Patella caerulea</name>
    <name type="common">Rayed Mediterranean limpet</name>
    <dbReference type="NCBI Taxonomy" id="87958"/>
    <lineage>
        <taxon>Eukaryota</taxon>
        <taxon>Metazoa</taxon>
        <taxon>Spiralia</taxon>
        <taxon>Lophotrochozoa</taxon>
        <taxon>Mollusca</taxon>
        <taxon>Gastropoda</taxon>
        <taxon>Patellogastropoda</taxon>
        <taxon>Patelloidea</taxon>
        <taxon>Patellidae</taxon>
        <taxon>Patella</taxon>
    </lineage>
</organism>
<dbReference type="SUPFAM" id="SSF51069">
    <property type="entry name" value="Carbonic anhydrase"/>
    <property type="match status" value="1"/>
</dbReference>
<proteinExistence type="inferred from homology"/>
<evidence type="ECO:0000313" key="5">
    <source>
        <dbReference type="Proteomes" id="UP001347796"/>
    </source>
</evidence>
<dbReference type="Gene3D" id="3.10.200.10">
    <property type="entry name" value="Alpha carbonic anhydrase"/>
    <property type="match status" value="1"/>
</dbReference>
<reference evidence="4 5" key="1">
    <citation type="submission" date="2024-01" db="EMBL/GenBank/DDBJ databases">
        <title>The genome of the rayed Mediterranean limpet Patella caerulea (Linnaeus, 1758).</title>
        <authorList>
            <person name="Anh-Thu Weber A."/>
            <person name="Halstead-Nussloch G."/>
        </authorList>
    </citation>
    <scope>NUCLEOTIDE SEQUENCE [LARGE SCALE GENOMIC DNA]</scope>
    <source>
        <strain evidence="4">AATW-2023a</strain>
        <tissue evidence="4">Whole specimen</tissue>
    </source>
</reference>
<dbReference type="InterPro" id="IPR036398">
    <property type="entry name" value="CA_dom_sf"/>
</dbReference>
<gene>
    <name evidence="4" type="ORF">SNE40_015227</name>
</gene>
<dbReference type="PROSITE" id="PS51144">
    <property type="entry name" value="ALPHA_CA_2"/>
    <property type="match status" value="1"/>
</dbReference>
<dbReference type="GO" id="GO:0008270">
    <property type="term" value="F:zinc ion binding"/>
    <property type="evidence" value="ECO:0007669"/>
    <property type="project" value="InterPro"/>
</dbReference>
<evidence type="ECO:0000313" key="4">
    <source>
        <dbReference type="EMBL" id="KAK6177039.1"/>
    </source>
</evidence>
<dbReference type="CDD" id="cd00326">
    <property type="entry name" value="alpha_CA"/>
    <property type="match status" value="1"/>
</dbReference>
<dbReference type="PANTHER" id="PTHR18952">
    <property type="entry name" value="CARBONIC ANHYDRASE"/>
    <property type="match status" value="1"/>
</dbReference>
<protein>
    <recommendedName>
        <fullName evidence="3">Alpha-carbonic anhydrase domain-containing protein</fullName>
    </recommendedName>
</protein>
<comment type="caution">
    <text evidence="4">The sequence shown here is derived from an EMBL/GenBank/DDBJ whole genome shotgun (WGS) entry which is preliminary data.</text>
</comment>
<dbReference type="Pfam" id="PF00194">
    <property type="entry name" value="Carb_anhydrase"/>
    <property type="match status" value="2"/>
</dbReference>
<comment type="similarity">
    <text evidence="1">Belongs to the alpha-carbonic anhydrase family.</text>
</comment>
<dbReference type="EMBL" id="JAZGQO010000010">
    <property type="protein sequence ID" value="KAK6177039.1"/>
    <property type="molecule type" value="Genomic_DNA"/>
</dbReference>
<evidence type="ECO:0000256" key="1">
    <source>
        <dbReference type="ARBA" id="ARBA00010718"/>
    </source>
</evidence>
<dbReference type="SMART" id="SM01057">
    <property type="entry name" value="Carb_anhydrase"/>
    <property type="match status" value="1"/>
</dbReference>
<feature type="domain" description="Alpha-carbonic anhydrase" evidence="3">
    <location>
        <begin position="67"/>
        <end position="386"/>
    </location>
</feature>
<keyword evidence="2" id="KW-0732">Signal</keyword>
<dbReference type="InterPro" id="IPR001148">
    <property type="entry name" value="CA_dom"/>
</dbReference>
<dbReference type="Proteomes" id="UP001347796">
    <property type="component" value="Unassembled WGS sequence"/>
</dbReference>
<dbReference type="InterPro" id="IPR023561">
    <property type="entry name" value="Carbonic_anhydrase_a-class"/>
</dbReference>
<feature type="signal peptide" evidence="2">
    <location>
        <begin position="1"/>
        <end position="20"/>
    </location>
</feature>
<name>A0AAN8JJE4_PATCE</name>
<sequence length="391" mass="44419">MAFKAVIILDVFYLAQLSQGTYHDFSSPYFKKAMSLVKNYLPGHYNDHIPAAPPQGRRMFCRTGDESCFSYDPSSGIGPKCWFRIDYPLNKCCDERNSFQSPIDIPRNSSSRHIHDYLRYDSYELDGEIENNGIYPIFKPEEDHTVRLFGVPSSCGQGYILDNVHIHFGPRGDARQTEHTIGGMNYDAEAHIVHHREDFDSFADASEHPGGIVVISILFSTETGQTSPAFENIFHKLGEIIEFEEDENACSLENMYNICKKLFGIVEPPTCRSGLRARRQNEQKIEKCLLHNMESSCGDAVDDIEIYPNELLSCTPVYYNYEGSLTSPTCTEAVTWLVAAEPTRISRKTLKALTKLQSRFTGDLISDHGNLRPLQNICGREIEKINFRELK</sequence>
<dbReference type="AlphaFoldDB" id="A0AAN8JJE4"/>
<keyword evidence="5" id="KW-1185">Reference proteome</keyword>
<evidence type="ECO:0000256" key="2">
    <source>
        <dbReference type="SAM" id="SignalP"/>
    </source>
</evidence>
<dbReference type="PANTHER" id="PTHR18952:SF208">
    <property type="entry name" value="CARBONIC ANHYDRASE XA-RELATED"/>
    <property type="match status" value="1"/>
</dbReference>
<feature type="chain" id="PRO_5042982234" description="Alpha-carbonic anhydrase domain-containing protein" evidence="2">
    <location>
        <begin position="21"/>
        <end position="391"/>
    </location>
</feature>